<dbReference type="Gene3D" id="3.40.50.720">
    <property type="entry name" value="NAD(P)-binding Rossmann-like Domain"/>
    <property type="match status" value="1"/>
</dbReference>
<protein>
    <submittedName>
        <fullName evidence="3">Putative NAD-dependent epimerase/dehydratase family protein</fullName>
    </submittedName>
</protein>
<dbReference type="InterPro" id="IPR035402">
    <property type="entry name" value="DgcN-like_N"/>
</dbReference>
<dbReference type="InterPro" id="IPR011669">
    <property type="entry name" value="DgcN-like"/>
</dbReference>
<feature type="domain" description="D-glutamate N-acetyltransferase-like C-terminal" evidence="1">
    <location>
        <begin position="146"/>
        <end position="341"/>
    </location>
</feature>
<proteinExistence type="predicted"/>
<dbReference type="OrthoDB" id="9778498at2"/>
<dbReference type="PANTHER" id="PTHR40690:SF1">
    <property type="entry name" value="DUF1611 DOMAIN-CONTAINING PROTEIN"/>
    <property type="match status" value="1"/>
</dbReference>
<dbReference type="InterPro" id="IPR027417">
    <property type="entry name" value="P-loop_NTPase"/>
</dbReference>
<gene>
    <name evidence="3" type="ORF">IP90_00208</name>
</gene>
<dbReference type="PIRSF" id="PIRSF026760">
    <property type="entry name" value="UCP026760"/>
    <property type="match status" value="1"/>
</dbReference>
<comment type="caution">
    <text evidence="3">The sequence shown here is derived from an EMBL/GenBank/DDBJ whole genome shotgun (WGS) entry which is preliminary data.</text>
</comment>
<dbReference type="Gene3D" id="3.40.50.300">
    <property type="entry name" value="P-loop containing nucleotide triphosphate hydrolases"/>
    <property type="match status" value="1"/>
</dbReference>
<dbReference type="Proteomes" id="UP000315167">
    <property type="component" value="Unassembled WGS sequence"/>
</dbReference>
<dbReference type="InterPro" id="IPR035086">
    <property type="entry name" value="DgcN-like_C"/>
</dbReference>
<accession>A0A562LEF8</accession>
<feature type="domain" description="D-glutamate N-acetyltransferase-like N-terminal" evidence="2">
    <location>
        <begin position="68"/>
        <end position="138"/>
    </location>
</feature>
<dbReference type="Pfam" id="PF17396">
    <property type="entry name" value="DUF1611_N"/>
    <property type="match status" value="1"/>
</dbReference>
<dbReference type="AlphaFoldDB" id="A0A562LEF8"/>
<dbReference type="NCBIfam" id="NF041892">
    <property type="entry name" value="DgcN"/>
    <property type="match status" value="1"/>
</dbReference>
<dbReference type="RefSeq" id="WP_144897760.1">
    <property type="nucleotide sequence ID" value="NZ_VLKN01000001.1"/>
</dbReference>
<evidence type="ECO:0000259" key="1">
    <source>
        <dbReference type="Pfam" id="PF07755"/>
    </source>
</evidence>
<evidence type="ECO:0000259" key="2">
    <source>
        <dbReference type="Pfam" id="PF17396"/>
    </source>
</evidence>
<dbReference type="PANTHER" id="PTHR40690">
    <property type="entry name" value="GLL3100 PROTEIN"/>
    <property type="match status" value="1"/>
</dbReference>
<dbReference type="Pfam" id="PF07755">
    <property type="entry name" value="DUF1611"/>
    <property type="match status" value="1"/>
</dbReference>
<evidence type="ECO:0000313" key="4">
    <source>
        <dbReference type="Proteomes" id="UP000315167"/>
    </source>
</evidence>
<evidence type="ECO:0000313" key="3">
    <source>
        <dbReference type="EMBL" id="TWI05946.1"/>
    </source>
</evidence>
<keyword evidence="4" id="KW-1185">Reference proteome</keyword>
<dbReference type="SUPFAM" id="SSF52540">
    <property type="entry name" value="P-loop containing nucleoside triphosphate hydrolases"/>
    <property type="match status" value="1"/>
</dbReference>
<dbReference type="EMBL" id="VLKN01000001">
    <property type="protein sequence ID" value="TWI05946.1"/>
    <property type="molecule type" value="Genomic_DNA"/>
</dbReference>
<sequence>MSRLDPLPEQAGHASRWPPPFLLYLGNAADDLAAKTARGLAHWRPGWCVGQYRDVDCRATLGLADLDFAQARAAGANTMIVGVANAGGRMDAHMVDHMIAALDAGMNVASGLHERLSAHPRIVAAAERNGRFLFDAREAPKTPVGNGGRRAGRRLLTVGTDCSVGKMYTTLALEQEMHRRGLRADFRATGQTGIFIAGSGIPIDAVVADFISGGIEWLSPARDDGGWDLIEGQGSLFHPSYAGVSLGLLHGAQPDALVLCHEPDRPHMRGLRDYPLPALAACLEANLQAARLTSPEVIVAGVALNTSRLAPEAAARACREVEEALGVPAEDPVTMGVSRIVDRLQASFAG</sequence>
<name>A0A562LEF8_9GAMM</name>
<organism evidence="3 4">
    <name type="scientific">Luteimonas cucumeris</name>
    <dbReference type="NCBI Taxonomy" id="985012"/>
    <lineage>
        <taxon>Bacteria</taxon>
        <taxon>Pseudomonadati</taxon>
        <taxon>Pseudomonadota</taxon>
        <taxon>Gammaproteobacteria</taxon>
        <taxon>Lysobacterales</taxon>
        <taxon>Lysobacteraceae</taxon>
        <taxon>Luteimonas</taxon>
    </lineage>
</organism>
<reference evidence="3 4" key="1">
    <citation type="journal article" date="2015" name="Stand. Genomic Sci.">
        <title>Genomic Encyclopedia of Bacterial and Archaeal Type Strains, Phase III: the genomes of soil and plant-associated and newly described type strains.</title>
        <authorList>
            <person name="Whitman W.B."/>
            <person name="Woyke T."/>
            <person name="Klenk H.P."/>
            <person name="Zhou Y."/>
            <person name="Lilburn T.G."/>
            <person name="Beck B.J."/>
            <person name="De Vos P."/>
            <person name="Vandamme P."/>
            <person name="Eisen J.A."/>
            <person name="Garrity G."/>
            <person name="Hugenholtz P."/>
            <person name="Kyrpides N.C."/>
        </authorList>
    </citation>
    <scope>NUCLEOTIDE SEQUENCE [LARGE SCALE GENOMIC DNA]</scope>
    <source>
        <strain evidence="3 4">CGMCC 1.10821</strain>
    </source>
</reference>